<dbReference type="AlphaFoldDB" id="A0A318KIM4"/>
<name>A0A318KIM4_9NEIS</name>
<evidence type="ECO:0000256" key="8">
    <source>
        <dbReference type="ARBA" id="ARBA00023211"/>
    </source>
</evidence>
<evidence type="ECO:0000256" key="2">
    <source>
        <dbReference type="ARBA" id="ARBA00004904"/>
    </source>
</evidence>
<accession>A0A318KIM4</accession>
<evidence type="ECO:0000313" key="12">
    <source>
        <dbReference type="EMBL" id="PXX77954.1"/>
    </source>
</evidence>
<feature type="site" description="Essential for catalytic activity" evidence="10">
    <location>
        <position position="132"/>
    </location>
</feature>
<keyword evidence="5 10" id="KW-0686">Riboflavin biosynthesis</keyword>
<feature type="binding site" evidence="10">
    <location>
        <position position="34"/>
    </location>
    <ligand>
        <name>Mg(2+)</name>
        <dbReference type="ChEBI" id="CHEBI:18420"/>
        <label>1</label>
    </ligand>
</feature>
<dbReference type="UniPathway" id="UPA00275">
    <property type="reaction ID" value="UER00399"/>
</dbReference>
<dbReference type="GO" id="GO:0030145">
    <property type="term" value="F:manganese ion binding"/>
    <property type="evidence" value="ECO:0007669"/>
    <property type="project" value="UniProtKB-UniRule"/>
</dbReference>
<reference evidence="12 13" key="1">
    <citation type="submission" date="2018-05" db="EMBL/GenBank/DDBJ databases">
        <title>Genomic Encyclopedia of Type Strains, Phase IV (KMG-IV): sequencing the most valuable type-strain genomes for metagenomic binning, comparative biology and taxonomic classification.</title>
        <authorList>
            <person name="Goeker M."/>
        </authorList>
    </citation>
    <scope>NUCLEOTIDE SEQUENCE [LARGE SCALE GENOMIC DNA]</scope>
    <source>
        <strain evidence="12 13">DSM 29661</strain>
    </source>
</reference>
<dbReference type="PANTHER" id="PTHR21327:SF38">
    <property type="entry name" value="3,4-DIHYDROXY-2-BUTANONE 4-PHOSPHATE SYNTHASE"/>
    <property type="match status" value="1"/>
</dbReference>
<evidence type="ECO:0000313" key="13">
    <source>
        <dbReference type="Proteomes" id="UP000247555"/>
    </source>
</evidence>
<feature type="binding site" evidence="10">
    <location>
        <position position="34"/>
    </location>
    <ligand>
        <name>Mg(2+)</name>
        <dbReference type="ChEBI" id="CHEBI:18420"/>
        <label>2</label>
    </ligand>
</feature>
<evidence type="ECO:0000256" key="4">
    <source>
        <dbReference type="ARBA" id="ARBA00018836"/>
    </source>
</evidence>
<comment type="cofactor">
    <cofactor evidence="10 11">
        <name>Mg(2+)</name>
        <dbReference type="ChEBI" id="CHEBI:18420"/>
    </cofactor>
    <cofactor evidence="10 11">
        <name>Mn(2+)</name>
        <dbReference type="ChEBI" id="CHEBI:29035"/>
    </cofactor>
    <text evidence="10 11">Binds 2 divalent metal cations per subunit. Magnesium or manganese.</text>
</comment>
<keyword evidence="13" id="KW-1185">Reference proteome</keyword>
<evidence type="ECO:0000256" key="6">
    <source>
        <dbReference type="ARBA" id="ARBA00022723"/>
    </source>
</evidence>
<comment type="function">
    <text evidence="1 10 11">Catalyzes the conversion of D-ribulose 5-phosphate to formate and 3,4-dihydroxy-2-butanone 4-phosphate.</text>
</comment>
<comment type="caution">
    <text evidence="12">The sequence shown here is derived from an EMBL/GenBank/DDBJ whole genome shotgun (WGS) entry which is preliminary data.</text>
</comment>
<dbReference type="NCBIfam" id="TIGR00506">
    <property type="entry name" value="ribB"/>
    <property type="match status" value="1"/>
</dbReference>
<keyword evidence="6 10" id="KW-0479">Metal-binding</keyword>
<evidence type="ECO:0000256" key="11">
    <source>
        <dbReference type="RuleBase" id="RU003843"/>
    </source>
</evidence>
<keyword evidence="7 10" id="KW-0460">Magnesium</keyword>
<feature type="binding site" evidence="10">
    <location>
        <begin position="33"/>
        <end position="34"/>
    </location>
    <ligand>
        <name>D-ribulose 5-phosphate</name>
        <dbReference type="ChEBI" id="CHEBI:58121"/>
    </ligand>
</feature>
<feature type="binding site" evidence="10">
    <location>
        <position position="149"/>
    </location>
    <ligand>
        <name>Mg(2+)</name>
        <dbReference type="ChEBI" id="CHEBI:18420"/>
        <label>2</label>
    </ligand>
</feature>
<comment type="catalytic activity">
    <reaction evidence="10 11">
        <text>D-ribulose 5-phosphate = (2S)-2-hydroxy-3-oxobutyl phosphate + formate + H(+)</text>
        <dbReference type="Rhea" id="RHEA:18457"/>
        <dbReference type="ChEBI" id="CHEBI:15378"/>
        <dbReference type="ChEBI" id="CHEBI:15740"/>
        <dbReference type="ChEBI" id="CHEBI:58121"/>
        <dbReference type="ChEBI" id="CHEBI:58830"/>
        <dbReference type="EC" id="4.1.99.12"/>
    </reaction>
</comment>
<feature type="binding site" evidence="10">
    <location>
        <position position="38"/>
    </location>
    <ligand>
        <name>D-ribulose 5-phosphate</name>
        <dbReference type="ChEBI" id="CHEBI:58121"/>
    </ligand>
</feature>
<evidence type="ECO:0000256" key="1">
    <source>
        <dbReference type="ARBA" id="ARBA00002284"/>
    </source>
</evidence>
<dbReference type="GO" id="GO:0009231">
    <property type="term" value="P:riboflavin biosynthetic process"/>
    <property type="evidence" value="ECO:0007669"/>
    <property type="project" value="UniProtKB-UniRule"/>
</dbReference>
<comment type="subunit">
    <text evidence="10 11">Homodimer.</text>
</comment>
<keyword evidence="9 10" id="KW-0456">Lyase</keyword>
<keyword evidence="8 10" id="KW-0464">Manganese</keyword>
<dbReference type="GO" id="GO:0005829">
    <property type="term" value="C:cytosol"/>
    <property type="evidence" value="ECO:0007669"/>
    <property type="project" value="TreeGrafter"/>
</dbReference>
<dbReference type="HAMAP" id="MF_00180">
    <property type="entry name" value="RibB"/>
    <property type="match status" value="1"/>
</dbReference>
<evidence type="ECO:0000256" key="7">
    <source>
        <dbReference type="ARBA" id="ARBA00022842"/>
    </source>
</evidence>
<gene>
    <name evidence="10" type="primary">ribB</name>
    <name evidence="12" type="ORF">DFR34_11441</name>
</gene>
<dbReference type="GO" id="GO:0008686">
    <property type="term" value="F:3,4-dihydroxy-2-butanone-4-phosphate synthase activity"/>
    <property type="evidence" value="ECO:0007669"/>
    <property type="project" value="UniProtKB-UniRule"/>
</dbReference>
<dbReference type="RefSeq" id="WP_110391200.1">
    <property type="nucleotide sequence ID" value="NZ_CALCOA010000155.1"/>
</dbReference>
<feature type="site" description="Essential for catalytic activity" evidence="10">
    <location>
        <position position="170"/>
    </location>
</feature>
<evidence type="ECO:0000256" key="3">
    <source>
        <dbReference type="ARBA" id="ARBA00012153"/>
    </source>
</evidence>
<dbReference type="Pfam" id="PF00926">
    <property type="entry name" value="DHBP_synthase"/>
    <property type="match status" value="1"/>
</dbReference>
<sequence>MNAPLDLLALRIDAALAALRAGRPVIVSDDADREDEADLILAADTLSVTEMARMIRDGSGIVCLCLTAEHAARLELPLMVAENRSRHGTAFTVSIEAAEGVSTGVSARDRVTTIRAATAPGARAEHLARPGHVYPLIARPGGLAERRGHTEAAVALAQLAGLSPAGVLCELMTPDGEMLRGAAVDEYAHTHQLPQLSVAELAHWLALHPAD</sequence>
<feature type="binding site" evidence="10">
    <location>
        <begin position="146"/>
        <end position="150"/>
    </location>
    <ligand>
        <name>D-ribulose 5-phosphate</name>
        <dbReference type="ChEBI" id="CHEBI:58121"/>
    </ligand>
</feature>
<dbReference type="Proteomes" id="UP000247555">
    <property type="component" value="Unassembled WGS sequence"/>
</dbReference>
<dbReference type="OrthoDB" id="9793111at2"/>
<dbReference type="SUPFAM" id="SSF55821">
    <property type="entry name" value="YrdC/RibB"/>
    <property type="match status" value="1"/>
</dbReference>
<comment type="pathway">
    <text evidence="2 10 11">Cofactor biosynthesis; riboflavin biosynthesis; 2-hydroxy-3-oxobutyl phosphate from D-ribulose 5-phosphate: step 1/1.</text>
</comment>
<dbReference type="InterPro" id="IPR000422">
    <property type="entry name" value="DHBP_synthase_RibB"/>
</dbReference>
<comment type="similarity">
    <text evidence="10 11">Belongs to the DHBP synthase family.</text>
</comment>
<dbReference type="InterPro" id="IPR017945">
    <property type="entry name" value="DHBP_synth_RibB-like_a/b_dom"/>
</dbReference>
<dbReference type="EC" id="4.1.99.12" evidence="3 10"/>
<dbReference type="EMBL" id="QJKI01000014">
    <property type="protein sequence ID" value="PXX77954.1"/>
    <property type="molecule type" value="Genomic_DNA"/>
</dbReference>
<organism evidence="12 13">
    <name type="scientific">Rivihabitans pingtungensis</name>
    <dbReference type="NCBI Taxonomy" id="1054498"/>
    <lineage>
        <taxon>Bacteria</taxon>
        <taxon>Pseudomonadati</taxon>
        <taxon>Pseudomonadota</taxon>
        <taxon>Betaproteobacteria</taxon>
        <taxon>Neisseriales</taxon>
        <taxon>Aquaspirillaceae</taxon>
        <taxon>Rivihabitans</taxon>
    </lineage>
</organism>
<evidence type="ECO:0000256" key="9">
    <source>
        <dbReference type="ARBA" id="ARBA00023239"/>
    </source>
</evidence>
<dbReference type="GO" id="GO:0000287">
    <property type="term" value="F:magnesium ion binding"/>
    <property type="evidence" value="ECO:0007669"/>
    <property type="project" value="UniProtKB-UniRule"/>
</dbReference>
<evidence type="ECO:0000256" key="10">
    <source>
        <dbReference type="HAMAP-Rule" id="MF_00180"/>
    </source>
</evidence>
<protein>
    <recommendedName>
        <fullName evidence="4 10">3,4-dihydroxy-2-butanone 4-phosphate synthase</fullName>
        <shortName evidence="10 11">DHBP synthase</shortName>
        <ecNumber evidence="3 10">4.1.99.12</ecNumber>
    </recommendedName>
</protein>
<dbReference type="PANTHER" id="PTHR21327">
    <property type="entry name" value="GTP CYCLOHYDROLASE II-RELATED"/>
    <property type="match status" value="1"/>
</dbReference>
<evidence type="ECO:0000256" key="5">
    <source>
        <dbReference type="ARBA" id="ARBA00022619"/>
    </source>
</evidence>
<dbReference type="Gene3D" id="3.90.870.10">
    <property type="entry name" value="DHBP synthase"/>
    <property type="match status" value="1"/>
</dbReference>
<proteinExistence type="inferred from homology"/>